<dbReference type="Pfam" id="PF00466">
    <property type="entry name" value="Ribosomal_L10"/>
    <property type="match status" value="1"/>
</dbReference>
<organism evidence="6 7">
    <name type="scientific">Desulfonispora thiosulfatigenes DSM 11270</name>
    <dbReference type="NCBI Taxonomy" id="656914"/>
    <lineage>
        <taxon>Bacteria</taxon>
        <taxon>Bacillati</taxon>
        <taxon>Bacillota</taxon>
        <taxon>Clostridia</taxon>
        <taxon>Eubacteriales</taxon>
        <taxon>Peptococcaceae</taxon>
        <taxon>Desulfonispora</taxon>
    </lineage>
</organism>
<dbReference type="GO" id="GO:0003735">
    <property type="term" value="F:structural constituent of ribosome"/>
    <property type="evidence" value="ECO:0007669"/>
    <property type="project" value="InterPro"/>
</dbReference>
<evidence type="ECO:0000313" key="7">
    <source>
        <dbReference type="Proteomes" id="UP000192731"/>
    </source>
</evidence>
<comment type="similarity">
    <text evidence="1 5">Belongs to the universal ribosomal protein uL10 family.</text>
</comment>
<dbReference type="InterPro" id="IPR001790">
    <property type="entry name" value="Ribosomal_uL10"/>
</dbReference>
<dbReference type="InterPro" id="IPR043141">
    <property type="entry name" value="Ribosomal_uL10-like_sf"/>
</dbReference>
<keyword evidence="7" id="KW-1185">Reference proteome</keyword>
<evidence type="ECO:0000256" key="5">
    <source>
        <dbReference type="HAMAP-Rule" id="MF_00362"/>
    </source>
</evidence>
<gene>
    <name evidence="5" type="primary">rplJ</name>
    <name evidence="6" type="ORF">SAMN00017405_2364</name>
</gene>
<dbReference type="EMBL" id="FWWT01000009">
    <property type="protein sequence ID" value="SMB84290.1"/>
    <property type="molecule type" value="Genomic_DNA"/>
</dbReference>
<evidence type="ECO:0000256" key="1">
    <source>
        <dbReference type="ARBA" id="ARBA00008889"/>
    </source>
</evidence>
<dbReference type="CDD" id="cd05797">
    <property type="entry name" value="Ribosomal_L10"/>
    <property type="match status" value="1"/>
</dbReference>
<dbReference type="AlphaFoldDB" id="A0A1W1UTC1"/>
<evidence type="ECO:0000256" key="2">
    <source>
        <dbReference type="ARBA" id="ARBA00022980"/>
    </source>
</evidence>
<dbReference type="GO" id="GO:0015934">
    <property type="term" value="C:large ribosomal subunit"/>
    <property type="evidence" value="ECO:0007669"/>
    <property type="project" value="InterPro"/>
</dbReference>
<sequence>MSNLNKKKQEVAILREKFEGAKSAVITDYCGLNVAEVTELRANLRNAGVEFKVVKNTLLTIAANEAGIEGTEEYFKGPTAIAYGVTDAVAPAQIISKFAKDHKNLEVKAGILEGKVISQAQVDALANLPSREVLLTQFAGLLQAPIVGLVNVLQGPIRKMGYALEEVRKAKELEA</sequence>
<dbReference type="RefSeq" id="WP_084052357.1">
    <property type="nucleotide sequence ID" value="NZ_FWWT01000009.1"/>
</dbReference>
<dbReference type="SUPFAM" id="SSF160369">
    <property type="entry name" value="Ribosomal protein L10-like"/>
    <property type="match status" value="1"/>
</dbReference>
<evidence type="ECO:0000256" key="3">
    <source>
        <dbReference type="ARBA" id="ARBA00023274"/>
    </source>
</evidence>
<dbReference type="NCBIfam" id="NF000955">
    <property type="entry name" value="PRK00099.1-1"/>
    <property type="match status" value="1"/>
</dbReference>
<accession>A0A1W1UTC1</accession>
<comment type="subunit">
    <text evidence="5">Part of the ribosomal stalk of the 50S ribosomal subunit. The N-terminus interacts with L11 and the large rRNA to form the base of the stalk. The C-terminus forms an elongated spine to which L12 dimers bind in a sequential fashion forming a multimeric L10(L12)X complex.</text>
</comment>
<reference evidence="6 7" key="1">
    <citation type="submission" date="2017-04" db="EMBL/GenBank/DDBJ databases">
        <authorList>
            <person name="Afonso C.L."/>
            <person name="Miller P.J."/>
            <person name="Scott M.A."/>
            <person name="Spackman E."/>
            <person name="Goraichik I."/>
            <person name="Dimitrov K.M."/>
            <person name="Suarez D.L."/>
            <person name="Swayne D.E."/>
        </authorList>
    </citation>
    <scope>NUCLEOTIDE SEQUENCE [LARGE SCALE GENOMIC DNA]</scope>
    <source>
        <strain evidence="6 7">DSM 11270</strain>
    </source>
</reference>
<keyword evidence="5" id="KW-0694">RNA-binding</keyword>
<keyword evidence="3 5" id="KW-0687">Ribonucleoprotein</keyword>
<dbReference type="Gene3D" id="6.10.250.290">
    <property type="match status" value="1"/>
</dbReference>
<dbReference type="Proteomes" id="UP000192731">
    <property type="component" value="Unassembled WGS sequence"/>
</dbReference>
<dbReference type="HAMAP" id="MF_00362">
    <property type="entry name" value="Ribosomal_uL10"/>
    <property type="match status" value="1"/>
</dbReference>
<comment type="function">
    <text evidence="5">Forms part of the ribosomal stalk, playing a central role in the interaction of the ribosome with GTP-bound translation factors.</text>
</comment>
<dbReference type="GO" id="GO:0006412">
    <property type="term" value="P:translation"/>
    <property type="evidence" value="ECO:0007669"/>
    <property type="project" value="UniProtKB-UniRule"/>
</dbReference>
<keyword evidence="2 5" id="KW-0689">Ribosomal protein</keyword>
<dbReference type="GO" id="GO:0070180">
    <property type="term" value="F:large ribosomal subunit rRNA binding"/>
    <property type="evidence" value="ECO:0007669"/>
    <property type="project" value="UniProtKB-UniRule"/>
</dbReference>
<protein>
    <recommendedName>
        <fullName evidence="4 5">Large ribosomal subunit protein uL10</fullName>
    </recommendedName>
</protein>
<dbReference type="PANTHER" id="PTHR11560">
    <property type="entry name" value="39S RIBOSOMAL PROTEIN L10, MITOCHONDRIAL"/>
    <property type="match status" value="1"/>
</dbReference>
<dbReference type="InterPro" id="IPR047865">
    <property type="entry name" value="Ribosomal_uL10_bac_type"/>
</dbReference>
<name>A0A1W1UTC1_DESTI</name>
<dbReference type="Gene3D" id="3.30.70.1730">
    <property type="match status" value="1"/>
</dbReference>
<dbReference type="InterPro" id="IPR002363">
    <property type="entry name" value="Ribosomal_uL10_CS_bac"/>
</dbReference>
<evidence type="ECO:0000256" key="4">
    <source>
        <dbReference type="ARBA" id="ARBA00035202"/>
    </source>
</evidence>
<proteinExistence type="inferred from homology"/>
<dbReference type="STRING" id="656914.SAMN00017405_2364"/>
<dbReference type="OrthoDB" id="9808307at2"/>
<evidence type="ECO:0000313" key="6">
    <source>
        <dbReference type="EMBL" id="SMB84290.1"/>
    </source>
</evidence>
<dbReference type="PROSITE" id="PS01109">
    <property type="entry name" value="RIBOSOMAL_L10"/>
    <property type="match status" value="1"/>
</dbReference>
<keyword evidence="5" id="KW-0699">rRNA-binding</keyword>
<dbReference type="InterPro" id="IPR022973">
    <property type="entry name" value="Ribosomal_uL10_bac"/>
</dbReference>